<dbReference type="OrthoDB" id="9802510at2"/>
<dbReference type="PANTHER" id="PTHR23026">
    <property type="entry name" value="NADPH NITROREDUCTASE"/>
    <property type="match status" value="1"/>
</dbReference>
<keyword evidence="1" id="KW-0285">Flavoprotein</keyword>
<dbReference type="Pfam" id="PF00881">
    <property type="entry name" value="Nitroreductase"/>
    <property type="match status" value="1"/>
</dbReference>
<dbReference type="RefSeq" id="WP_133772892.1">
    <property type="nucleotide sequence ID" value="NZ_SNZR01000014.1"/>
</dbReference>
<comment type="caution">
    <text evidence="5">The sequence shown here is derived from an EMBL/GenBank/DDBJ whole genome shotgun (WGS) entry which is preliminary data.</text>
</comment>
<keyword evidence="2" id="KW-0288">FMN</keyword>
<sequence length="233" mass="25006">MDASLSPPAAAADLLEALLRQRHSCRAFRPDPVPRPLIERMLGIAQRAASWCNSQPWQVVVTSGAETERFREAFAAAFAAGEDDAPDIPWPSAYEGVYLARRRECGYQLYDSVGVPRGDREAGARQAAENFRFFGAPHVAIVTSDAALGPYGAVDCGSYVGHVLLAAQSLGIATIAQAALASRSGLIRRHFGLPDDRRVVCGIAFGYEDEAHPANGFRTSRASLEEAVTFLGS</sequence>
<dbReference type="InterPro" id="IPR029479">
    <property type="entry name" value="Nitroreductase"/>
</dbReference>
<dbReference type="AlphaFoldDB" id="A0A4R7BU48"/>
<keyword evidence="3" id="KW-0560">Oxidoreductase</keyword>
<dbReference type="CDD" id="cd02136">
    <property type="entry name" value="PnbA_NfnB-like"/>
    <property type="match status" value="1"/>
</dbReference>
<dbReference type="GO" id="GO:0016491">
    <property type="term" value="F:oxidoreductase activity"/>
    <property type="evidence" value="ECO:0007669"/>
    <property type="project" value="UniProtKB-KW"/>
</dbReference>
<evidence type="ECO:0000256" key="1">
    <source>
        <dbReference type="ARBA" id="ARBA00022630"/>
    </source>
</evidence>
<dbReference type="InterPro" id="IPR050627">
    <property type="entry name" value="Nitroreductase/BluB"/>
</dbReference>
<keyword evidence="6" id="KW-1185">Reference proteome</keyword>
<evidence type="ECO:0000256" key="2">
    <source>
        <dbReference type="ARBA" id="ARBA00022643"/>
    </source>
</evidence>
<protein>
    <submittedName>
        <fullName evidence="5">Nitroreductase</fullName>
    </submittedName>
</protein>
<dbReference type="Gene3D" id="3.40.109.10">
    <property type="entry name" value="NADH Oxidase"/>
    <property type="match status" value="1"/>
</dbReference>
<proteinExistence type="predicted"/>
<gene>
    <name evidence="5" type="ORF">EV668_3774</name>
</gene>
<feature type="domain" description="Nitroreductase" evidence="4">
    <location>
        <begin position="19"/>
        <end position="207"/>
    </location>
</feature>
<dbReference type="EMBL" id="SNZR01000014">
    <property type="protein sequence ID" value="TDR89284.1"/>
    <property type="molecule type" value="Genomic_DNA"/>
</dbReference>
<name>A0A4R7BU48_9HYPH</name>
<accession>A0A4R7BU48</accession>
<dbReference type="PANTHER" id="PTHR23026:SF90">
    <property type="entry name" value="IODOTYROSINE DEIODINASE 1"/>
    <property type="match status" value="1"/>
</dbReference>
<dbReference type="SUPFAM" id="SSF55469">
    <property type="entry name" value="FMN-dependent nitroreductase-like"/>
    <property type="match status" value="1"/>
</dbReference>
<dbReference type="InterPro" id="IPR000415">
    <property type="entry name" value="Nitroreductase-like"/>
</dbReference>
<dbReference type="Proteomes" id="UP000295122">
    <property type="component" value="Unassembled WGS sequence"/>
</dbReference>
<evidence type="ECO:0000259" key="4">
    <source>
        <dbReference type="Pfam" id="PF00881"/>
    </source>
</evidence>
<evidence type="ECO:0000256" key="3">
    <source>
        <dbReference type="ARBA" id="ARBA00023002"/>
    </source>
</evidence>
<evidence type="ECO:0000313" key="6">
    <source>
        <dbReference type="Proteomes" id="UP000295122"/>
    </source>
</evidence>
<reference evidence="5 6" key="1">
    <citation type="submission" date="2019-03" db="EMBL/GenBank/DDBJ databases">
        <title>Genomic Encyclopedia of Type Strains, Phase IV (KMG-IV): sequencing the most valuable type-strain genomes for metagenomic binning, comparative biology and taxonomic classification.</title>
        <authorList>
            <person name="Goeker M."/>
        </authorList>
    </citation>
    <scope>NUCLEOTIDE SEQUENCE [LARGE SCALE GENOMIC DNA]</scope>
    <source>
        <strain evidence="5 6">DSM 25903</strain>
    </source>
</reference>
<evidence type="ECO:0000313" key="5">
    <source>
        <dbReference type="EMBL" id="TDR89284.1"/>
    </source>
</evidence>
<organism evidence="5 6">
    <name type="scientific">Enterovirga rhinocerotis</name>
    <dbReference type="NCBI Taxonomy" id="1339210"/>
    <lineage>
        <taxon>Bacteria</taxon>
        <taxon>Pseudomonadati</taxon>
        <taxon>Pseudomonadota</taxon>
        <taxon>Alphaproteobacteria</taxon>
        <taxon>Hyphomicrobiales</taxon>
        <taxon>Methylobacteriaceae</taxon>
        <taxon>Enterovirga</taxon>
    </lineage>
</organism>